<sequence length="155" mass="17823">MKKIILTSLIFSTLICACKAQNSINSSDLTVNDVQILFQDVSKLSSNFGQPQRVLNDYSEMDEKSSLIYEYSGAEFYVMDNKIVSYKLNDKQFSFSRFQIKVGDKIDDIRNLFPDSYHKKNEGSIVIQILNNDLFLGIDYHETTKKILSIGIYSY</sequence>
<evidence type="ECO:0000313" key="1">
    <source>
        <dbReference type="EMBL" id="MFH6770662.1"/>
    </source>
</evidence>
<dbReference type="RefSeq" id="WP_344739070.1">
    <property type="nucleotide sequence ID" value="NZ_BAABAY010000001.1"/>
</dbReference>
<evidence type="ECO:0000313" key="2">
    <source>
        <dbReference type="Proteomes" id="UP001610100"/>
    </source>
</evidence>
<comment type="caution">
    <text evidence="1">The sequence shown here is derived from an EMBL/GenBank/DDBJ whole genome shotgun (WGS) entry which is preliminary data.</text>
</comment>
<organism evidence="1 2">
    <name type="scientific">Gaetbulibacter aestuarii</name>
    <dbReference type="NCBI Taxonomy" id="1502358"/>
    <lineage>
        <taxon>Bacteria</taxon>
        <taxon>Pseudomonadati</taxon>
        <taxon>Bacteroidota</taxon>
        <taxon>Flavobacteriia</taxon>
        <taxon>Flavobacteriales</taxon>
        <taxon>Flavobacteriaceae</taxon>
        <taxon>Gaetbulibacter</taxon>
    </lineage>
</organism>
<dbReference type="PROSITE" id="PS51257">
    <property type="entry name" value="PROKAR_LIPOPROTEIN"/>
    <property type="match status" value="1"/>
</dbReference>
<keyword evidence="2" id="KW-1185">Reference proteome</keyword>
<proteinExistence type="predicted"/>
<protein>
    <recommendedName>
        <fullName evidence="3">Beta-lactamase-inhibitor-like PepSY-like domain-containing protein</fullName>
    </recommendedName>
</protein>
<reference evidence="1 2" key="1">
    <citation type="submission" date="2024-02" db="EMBL/GenBank/DDBJ databases">
        <title>A Gaetbulibacter species isolated from tidal flats and genomic insights of their niches.</title>
        <authorList>
            <person name="Ye Y."/>
        </authorList>
    </citation>
    <scope>NUCLEOTIDE SEQUENCE [LARGE SCALE GENOMIC DNA]</scope>
    <source>
        <strain evidence="1 2">KYW382</strain>
    </source>
</reference>
<dbReference type="EMBL" id="JBAWKB010000001">
    <property type="protein sequence ID" value="MFH6770662.1"/>
    <property type="molecule type" value="Genomic_DNA"/>
</dbReference>
<dbReference type="Proteomes" id="UP001610100">
    <property type="component" value="Unassembled WGS sequence"/>
</dbReference>
<accession>A0ABW7MUZ7</accession>
<gene>
    <name evidence="1" type="ORF">V8G58_01860</name>
</gene>
<name>A0ABW7MUZ7_9FLAO</name>
<evidence type="ECO:0008006" key="3">
    <source>
        <dbReference type="Google" id="ProtNLM"/>
    </source>
</evidence>